<dbReference type="Proteomes" id="UP001605036">
    <property type="component" value="Unassembled WGS sequence"/>
</dbReference>
<organism evidence="2 3">
    <name type="scientific">Riccia fluitans</name>
    <dbReference type="NCBI Taxonomy" id="41844"/>
    <lineage>
        <taxon>Eukaryota</taxon>
        <taxon>Viridiplantae</taxon>
        <taxon>Streptophyta</taxon>
        <taxon>Embryophyta</taxon>
        <taxon>Marchantiophyta</taxon>
        <taxon>Marchantiopsida</taxon>
        <taxon>Marchantiidae</taxon>
        <taxon>Marchantiales</taxon>
        <taxon>Ricciaceae</taxon>
        <taxon>Riccia</taxon>
    </lineage>
</organism>
<feature type="compositionally biased region" description="Basic and acidic residues" evidence="1">
    <location>
        <begin position="11"/>
        <end position="23"/>
    </location>
</feature>
<feature type="region of interest" description="Disordered" evidence="1">
    <location>
        <begin position="1"/>
        <end position="47"/>
    </location>
</feature>
<accession>A0ABD1YFX4</accession>
<reference evidence="2 3" key="1">
    <citation type="submission" date="2024-09" db="EMBL/GenBank/DDBJ databases">
        <title>Chromosome-scale assembly of Riccia fluitans.</title>
        <authorList>
            <person name="Paukszto L."/>
            <person name="Sawicki J."/>
            <person name="Karawczyk K."/>
            <person name="Piernik-Szablinska J."/>
            <person name="Szczecinska M."/>
            <person name="Mazdziarz M."/>
        </authorList>
    </citation>
    <scope>NUCLEOTIDE SEQUENCE [LARGE SCALE GENOMIC DNA]</scope>
    <source>
        <strain evidence="2">Rf_01</strain>
        <tissue evidence="2">Aerial parts of the thallus</tissue>
    </source>
</reference>
<feature type="compositionally biased region" description="Gly residues" evidence="1">
    <location>
        <begin position="1"/>
        <end position="10"/>
    </location>
</feature>
<gene>
    <name evidence="2" type="ORF">R1flu_014294</name>
</gene>
<protein>
    <submittedName>
        <fullName evidence="2">Uncharacterized protein</fullName>
    </submittedName>
</protein>
<keyword evidence="3" id="KW-1185">Reference proteome</keyword>
<evidence type="ECO:0000313" key="3">
    <source>
        <dbReference type="Proteomes" id="UP001605036"/>
    </source>
</evidence>
<dbReference type="AlphaFoldDB" id="A0ABD1YFX4"/>
<name>A0ABD1YFX4_9MARC</name>
<sequence length="93" mass="10333">MAQQGIQGGGDRPEPKSEDREAPSAKLMESLGAERVRKEEEANKPAVEKFRETTDSIKDYFAEKMDQARAEVKTTFISGNETAAERSRESIQG</sequence>
<comment type="caution">
    <text evidence="2">The sequence shown here is derived from an EMBL/GenBank/DDBJ whole genome shotgun (WGS) entry which is preliminary data.</text>
</comment>
<proteinExistence type="predicted"/>
<dbReference type="EMBL" id="JBHFFA010000004">
    <property type="protein sequence ID" value="KAL2629608.1"/>
    <property type="molecule type" value="Genomic_DNA"/>
</dbReference>
<evidence type="ECO:0000313" key="2">
    <source>
        <dbReference type="EMBL" id="KAL2629608.1"/>
    </source>
</evidence>
<evidence type="ECO:0000256" key="1">
    <source>
        <dbReference type="SAM" id="MobiDB-lite"/>
    </source>
</evidence>
<feature type="compositionally biased region" description="Basic and acidic residues" evidence="1">
    <location>
        <begin position="32"/>
        <end position="47"/>
    </location>
</feature>